<dbReference type="SUPFAM" id="SSF56112">
    <property type="entry name" value="Protein kinase-like (PK-like)"/>
    <property type="match status" value="1"/>
</dbReference>
<comment type="caution">
    <text evidence="2">The sequence shown here is derived from an EMBL/GenBank/DDBJ whole genome shotgun (WGS) entry which is preliminary data.</text>
</comment>
<gene>
    <name evidence="2" type="ORF">ACFQ5N_02100</name>
</gene>
<dbReference type="PROSITE" id="PS00109">
    <property type="entry name" value="PROTEIN_KINASE_TYR"/>
    <property type="match status" value="1"/>
</dbReference>
<evidence type="ECO:0000259" key="1">
    <source>
        <dbReference type="PROSITE" id="PS50011"/>
    </source>
</evidence>
<dbReference type="RefSeq" id="WP_386807316.1">
    <property type="nucleotide sequence ID" value="NZ_JBHTMV010000002.1"/>
</dbReference>
<dbReference type="InterPro" id="IPR000719">
    <property type="entry name" value="Prot_kinase_dom"/>
</dbReference>
<dbReference type="SMART" id="SM00220">
    <property type="entry name" value="S_TKc"/>
    <property type="match status" value="1"/>
</dbReference>
<dbReference type="PROSITE" id="PS50011">
    <property type="entry name" value="PROTEIN_KINASE_DOM"/>
    <property type="match status" value="1"/>
</dbReference>
<dbReference type="Proteomes" id="UP001597241">
    <property type="component" value="Unassembled WGS sequence"/>
</dbReference>
<proteinExistence type="predicted"/>
<dbReference type="InterPro" id="IPR008266">
    <property type="entry name" value="Tyr_kinase_AS"/>
</dbReference>
<name>A0ABW3WJY5_9FLAO</name>
<evidence type="ECO:0000313" key="3">
    <source>
        <dbReference type="Proteomes" id="UP001597241"/>
    </source>
</evidence>
<sequence length="465" mass="52805">MGKEKIITGTSSGANYTIEKEIGRGGQGRVFSIKGGKYAFKLIGKKTSSKSQLLKRKISYIKTRPIDDLPISIPLEQVEGDALGYIMEMATDMISVESLIKPDNEKEFTLWWLETGGLEKRILILKRIADTLSKLHSRGLVYGDFSLSNIFVSNDKEYSEIFFIDSDNITHDSKVGTAVYTPGYAAPEIIQTDYHSAISGYDTYTDDFSFAIIAYQLLTLNHPFIGDYVNEGEPELEEKAYFGEIPWVSHSSNNLNIASSGIPTSLTISKRMMKAFQQTFEKGISQKLKRTSSFKWSEVLSGALDAVIECHNKSCNQNFFFSKNLICPFCKEQKEFVGMARIHPLIKKMKDELKDEFSISLEYVQNIGGVLSTKILTPNKYLVFNENDFLLNSSFRQLFKIKLECDSVYLKGIDLKCVSIISNKKYRKDVDISNEIKVNLTGDFVLFFDDLNKYQRILKLKKYSI</sequence>
<reference evidence="3" key="1">
    <citation type="journal article" date="2019" name="Int. J. Syst. Evol. Microbiol.">
        <title>The Global Catalogue of Microorganisms (GCM) 10K type strain sequencing project: providing services to taxonomists for standard genome sequencing and annotation.</title>
        <authorList>
            <consortium name="The Broad Institute Genomics Platform"/>
            <consortium name="The Broad Institute Genome Sequencing Center for Infectious Disease"/>
            <person name="Wu L."/>
            <person name="Ma J."/>
        </authorList>
    </citation>
    <scope>NUCLEOTIDE SEQUENCE [LARGE SCALE GENOMIC DNA]</scope>
    <source>
        <strain evidence="3">CCUG 62221</strain>
    </source>
</reference>
<evidence type="ECO:0000313" key="2">
    <source>
        <dbReference type="EMBL" id="MFD1292616.1"/>
    </source>
</evidence>
<dbReference type="InterPro" id="IPR011009">
    <property type="entry name" value="Kinase-like_dom_sf"/>
</dbReference>
<dbReference type="PANTHER" id="PTHR24347">
    <property type="entry name" value="SERINE/THREONINE-PROTEIN KINASE"/>
    <property type="match status" value="1"/>
</dbReference>
<dbReference type="Pfam" id="PF00069">
    <property type="entry name" value="Pkinase"/>
    <property type="match status" value="1"/>
</dbReference>
<accession>A0ABW3WJY5</accession>
<protein>
    <recommendedName>
        <fullName evidence="1">Protein kinase domain-containing protein</fullName>
    </recommendedName>
</protein>
<organism evidence="2 3">
    <name type="scientific">Lutibacter holmesii</name>
    <dbReference type="NCBI Taxonomy" id="1137985"/>
    <lineage>
        <taxon>Bacteria</taxon>
        <taxon>Pseudomonadati</taxon>
        <taxon>Bacteroidota</taxon>
        <taxon>Flavobacteriia</taxon>
        <taxon>Flavobacteriales</taxon>
        <taxon>Flavobacteriaceae</taxon>
        <taxon>Lutibacter</taxon>
    </lineage>
</organism>
<dbReference type="Gene3D" id="1.10.510.10">
    <property type="entry name" value="Transferase(Phosphotransferase) domain 1"/>
    <property type="match status" value="1"/>
</dbReference>
<dbReference type="EMBL" id="JBHTMV010000002">
    <property type="protein sequence ID" value="MFD1292616.1"/>
    <property type="molecule type" value="Genomic_DNA"/>
</dbReference>
<feature type="domain" description="Protein kinase" evidence="1">
    <location>
        <begin position="16"/>
        <end position="300"/>
    </location>
</feature>
<keyword evidence="3" id="KW-1185">Reference proteome</keyword>